<dbReference type="GO" id="GO:0009253">
    <property type="term" value="P:peptidoglycan catabolic process"/>
    <property type="evidence" value="ECO:0007669"/>
    <property type="project" value="InterPro"/>
</dbReference>
<comment type="caution">
    <text evidence="10">The sequence shown here is derived from an EMBL/GenBank/DDBJ whole genome shotgun (WGS) entry which is preliminary data.</text>
</comment>
<protein>
    <recommendedName>
        <fullName evidence="4">Lysozyme g</fullName>
        <ecNumber evidence="3">3.2.1.17</ecNumber>
    </recommendedName>
    <alternativeName>
        <fullName evidence="9">1,4-beta-N-acetylmuramidase</fullName>
    </alternativeName>
</protein>
<comment type="catalytic activity">
    <reaction evidence="1">
        <text>Hydrolysis of (1-&gt;4)-beta-linkages between N-acetylmuramic acid and N-acetyl-D-glucosamine residues in a peptidoglycan and between N-acetyl-D-glucosamine residues in chitodextrins.</text>
        <dbReference type="EC" id="3.2.1.17"/>
    </reaction>
</comment>
<evidence type="ECO:0000256" key="1">
    <source>
        <dbReference type="ARBA" id="ARBA00000632"/>
    </source>
</evidence>
<keyword evidence="6" id="KW-0081">Bacteriolytic enzyme</keyword>
<dbReference type="GO" id="GO:0005576">
    <property type="term" value="C:extracellular region"/>
    <property type="evidence" value="ECO:0007669"/>
    <property type="project" value="TreeGrafter"/>
</dbReference>
<evidence type="ECO:0000256" key="2">
    <source>
        <dbReference type="ARBA" id="ARBA00008902"/>
    </source>
</evidence>
<dbReference type="GO" id="GO:0031640">
    <property type="term" value="P:killing of cells of another organism"/>
    <property type="evidence" value="ECO:0007669"/>
    <property type="project" value="UniProtKB-KW"/>
</dbReference>
<dbReference type="PRINTS" id="PR00749">
    <property type="entry name" value="LYSOZYMEG"/>
</dbReference>
<dbReference type="AlphaFoldDB" id="A0A834CEB3"/>
<evidence type="ECO:0000256" key="5">
    <source>
        <dbReference type="ARBA" id="ARBA00022529"/>
    </source>
</evidence>
<dbReference type="GO" id="GO:0003796">
    <property type="term" value="F:lysozyme activity"/>
    <property type="evidence" value="ECO:0007669"/>
    <property type="project" value="UniProtKB-EC"/>
</dbReference>
<evidence type="ECO:0000256" key="3">
    <source>
        <dbReference type="ARBA" id="ARBA00012732"/>
    </source>
</evidence>
<evidence type="ECO:0000256" key="9">
    <source>
        <dbReference type="ARBA" id="ARBA00031262"/>
    </source>
</evidence>
<dbReference type="Proteomes" id="UP000646548">
    <property type="component" value="Unassembled WGS sequence"/>
</dbReference>
<dbReference type="InterPro" id="IPR002152">
    <property type="entry name" value="Glyco_hydro_23"/>
</dbReference>
<keyword evidence="5" id="KW-0929">Antimicrobial</keyword>
<dbReference type="FunFam" id="1.10.530.10:FF:000026">
    <property type="entry name" value="Lysozyme g"/>
    <property type="match status" value="1"/>
</dbReference>
<name>A0A834CEB3_ORYME</name>
<evidence type="ECO:0000256" key="4">
    <source>
        <dbReference type="ARBA" id="ARBA00016485"/>
    </source>
</evidence>
<evidence type="ECO:0000313" key="11">
    <source>
        <dbReference type="Proteomes" id="UP000646548"/>
    </source>
</evidence>
<dbReference type="PANTHER" id="PTHR31698:SF8">
    <property type="entry name" value="LYSOZYME G-RELATED"/>
    <property type="match status" value="1"/>
</dbReference>
<dbReference type="InterPro" id="IPR023346">
    <property type="entry name" value="Lysozyme-like_dom_sf"/>
</dbReference>
<comment type="similarity">
    <text evidence="2">Belongs to the glycosyl hydrolase 23 family.</text>
</comment>
<evidence type="ECO:0000313" key="10">
    <source>
        <dbReference type="EMBL" id="KAF6730273.1"/>
    </source>
</evidence>
<gene>
    <name evidence="10" type="ORF">FQA47_011267</name>
</gene>
<accession>A0A834CEB3</accession>
<reference evidence="10" key="1">
    <citation type="journal article" name="BMC Genomics">
        <title>Long-read sequencing and de novo genome assembly of marine medaka (Oryzias melastigma).</title>
        <authorList>
            <person name="Liang P."/>
            <person name="Saqib H.S.A."/>
            <person name="Ni X."/>
            <person name="Shen Y."/>
        </authorList>
    </citation>
    <scope>NUCLEOTIDE SEQUENCE</scope>
    <source>
        <strain evidence="10">Bigg-433</strain>
    </source>
</reference>
<evidence type="ECO:0000256" key="6">
    <source>
        <dbReference type="ARBA" id="ARBA00022638"/>
    </source>
</evidence>
<sequence length="249" mass="28147">MCDLWKSKHDSMSCFNFQLLTDFFTFLKKLHFTFTDLFAFGQPFQNLQNGPVLQTYGDIMKVQTSGASEKTAKQDNLPFTGVRASHRMAQTDEGRMRNYKDIIMQVGSEFHVDPAIIAGIISRESRAGNALDDGWGDWNPERNAYNAFGLMQVDVNPKGGNHDPQGKWNDVHHLRQGTGILVHFINQISQKPAFQSCTKEQKLKGGIAAYNMGDGNVHSYDKVDENTTGGDYSNDVTARAHWYKQHFFN</sequence>
<dbReference type="EMBL" id="WKFB01000241">
    <property type="protein sequence ID" value="KAF6730273.1"/>
    <property type="molecule type" value="Genomic_DNA"/>
</dbReference>
<dbReference type="PANTHER" id="PTHR31698">
    <property type="entry name" value="LYSOZYME G FAMILY MEMBER"/>
    <property type="match status" value="1"/>
</dbReference>
<keyword evidence="8" id="KW-0326">Glycosidase</keyword>
<dbReference type="EC" id="3.2.1.17" evidence="3"/>
<evidence type="ECO:0000256" key="7">
    <source>
        <dbReference type="ARBA" id="ARBA00022801"/>
    </source>
</evidence>
<keyword evidence="7" id="KW-0378">Hydrolase</keyword>
<dbReference type="SUPFAM" id="SSF53955">
    <property type="entry name" value="Lysozyme-like"/>
    <property type="match status" value="1"/>
</dbReference>
<dbReference type="CDD" id="cd01021">
    <property type="entry name" value="GEWL"/>
    <property type="match status" value="1"/>
</dbReference>
<dbReference type="Gene3D" id="1.10.530.10">
    <property type="match status" value="1"/>
</dbReference>
<organism evidence="10 11">
    <name type="scientific">Oryzias melastigma</name>
    <name type="common">Marine medaka</name>
    <dbReference type="NCBI Taxonomy" id="30732"/>
    <lineage>
        <taxon>Eukaryota</taxon>
        <taxon>Metazoa</taxon>
        <taxon>Chordata</taxon>
        <taxon>Craniata</taxon>
        <taxon>Vertebrata</taxon>
        <taxon>Euteleostomi</taxon>
        <taxon>Actinopterygii</taxon>
        <taxon>Neopterygii</taxon>
        <taxon>Teleostei</taxon>
        <taxon>Neoteleostei</taxon>
        <taxon>Acanthomorphata</taxon>
        <taxon>Ovalentaria</taxon>
        <taxon>Atherinomorphae</taxon>
        <taxon>Beloniformes</taxon>
        <taxon>Adrianichthyidae</taxon>
        <taxon>Oryziinae</taxon>
        <taxon>Oryzias</taxon>
    </lineage>
</organism>
<dbReference type="GO" id="GO:0050830">
    <property type="term" value="P:defense response to Gram-positive bacterium"/>
    <property type="evidence" value="ECO:0007669"/>
    <property type="project" value="TreeGrafter"/>
</dbReference>
<evidence type="ECO:0000256" key="8">
    <source>
        <dbReference type="ARBA" id="ARBA00023295"/>
    </source>
</evidence>
<proteinExistence type="inferred from homology"/>